<dbReference type="EMBL" id="KV442028">
    <property type="protein sequence ID" value="OAQ31696.1"/>
    <property type="molecule type" value="Genomic_DNA"/>
</dbReference>
<gene>
    <name evidence="3" type="ORF">K457DRAFT_349626</name>
</gene>
<keyword evidence="4" id="KW-1185">Reference proteome</keyword>
<keyword evidence="2" id="KW-0472">Membrane</keyword>
<evidence type="ECO:0000313" key="3">
    <source>
        <dbReference type="EMBL" id="OAQ31696.1"/>
    </source>
</evidence>
<feature type="transmembrane region" description="Helical" evidence="2">
    <location>
        <begin position="95"/>
        <end position="119"/>
    </location>
</feature>
<feature type="region of interest" description="Disordered" evidence="1">
    <location>
        <begin position="48"/>
        <end position="79"/>
    </location>
</feature>
<sequence>MADQAHKELRGLTPFLYPFTLVHSCPFHPLRSAPPVIRSRPMAGAVSIQYNNNKKNGKGAVRSKKAKKRQQQQRSASRQEHRAGLTVVSVYHRHFFFLLDLSFFLSFSCFFFSCSTIFVPDCPLHPCLASPLSPSTLANPFSPSFSLPNCLLGTLAPTLYSFFLPA</sequence>
<dbReference type="AlphaFoldDB" id="A0A197K4S9"/>
<evidence type="ECO:0000313" key="4">
    <source>
        <dbReference type="Proteomes" id="UP000078512"/>
    </source>
</evidence>
<proteinExistence type="predicted"/>
<name>A0A197K4S9_9FUNG</name>
<dbReference type="Proteomes" id="UP000078512">
    <property type="component" value="Unassembled WGS sequence"/>
</dbReference>
<feature type="compositionally biased region" description="Basic residues" evidence="1">
    <location>
        <begin position="55"/>
        <end position="71"/>
    </location>
</feature>
<protein>
    <submittedName>
        <fullName evidence="3">Uncharacterized protein</fullName>
    </submittedName>
</protein>
<keyword evidence="2" id="KW-1133">Transmembrane helix</keyword>
<evidence type="ECO:0000256" key="2">
    <source>
        <dbReference type="SAM" id="Phobius"/>
    </source>
</evidence>
<organism evidence="3 4">
    <name type="scientific">Linnemannia elongata AG-77</name>
    <dbReference type="NCBI Taxonomy" id="1314771"/>
    <lineage>
        <taxon>Eukaryota</taxon>
        <taxon>Fungi</taxon>
        <taxon>Fungi incertae sedis</taxon>
        <taxon>Mucoromycota</taxon>
        <taxon>Mortierellomycotina</taxon>
        <taxon>Mortierellomycetes</taxon>
        <taxon>Mortierellales</taxon>
        <taxon>Mortierellaceae</taxon>
        <taxon>Linnemannia</taxon>
    </lineage>
</organism>
<reference evidence="3 4" key="1">
    <citation type="submission" date="2016-05" db="EMBL/GenBank/DDBJ databases">
        <title>Genome sequencing reveals origins of a unique bacterial endosymbiosis in the earliest lineages of terrestrial Fungi.</title>
        <authorList>
            <consortium name="DOE Joint Genome Institute"/>
            <person name="Uehling J."/>
            <person name="Gryganskyi A."/>
            <person name="Hameed K."/>
            <person name="Tschaplinski T."/>
            <person name="Misztal P."/>
            <person name="Wu S."/>
            <person name="Desiro A."/>
            <person name="Vande Pol N."/>
            <person name="Du Z.-Y."/>
            <person name="Zienkiewicz A."/>
            <person name="Zienkiewicz K."/>
            <person name="Morin E."/>
            <person name="Tisserant E."/>
            <person name="Splivallo R."/>
            <person name="Hainaut M."/>
            <person name="Henrissat B."/>
            <person name="Ohm R."/>
            <person name="Kuo A."/>
            <person name="Yan J."/>
            <person name="Lipzen A."/>
            <person name="Nolan M."/>
            <person name="Labutti K."/>
            <person name="Barry K."/>
            <person name="Goldstein A."/>
            <person name="Labbe J."/>
            <person name="Schadt C."/>
            <person name="Tuskan G."/>
            <person name="Grigoriev I."/>
            <person name="Martin F."/>
            <person name="Vilgalys R."/>
            <person name="Bonito G."/>
        </authorList>
    </citation>
    <scope>NUCLEOTIDE SEQUENCE [LARGE SCALE GENOMIC DNA]</scope>
    <source>
        <strain evidence="3 4">AG-77</strain>
    </source>
</reference>
<accession>A0A197K4S9</accession>
<evidence type="ECO:0000256" key="1">
    <source>
        <dbReference type="SAM" id="MobiDB-lite"/>
    </source>
</evidence>
<keyword evidence="2" id="KW-0812">Transmembrane</keyword>